<dbReference type="Gene3D" id="2.160.20.80">
    <property type="entry name" value="E3 ubiquitin-protein ligase SopA"/>
    <property type="match status" value="1"/>
</dbReference>
<keyword evidence="3" id="KW-1185">Reference proteome</keyword>
<dbReference type="EMBL" id="LVWA01000010">
    <property type="protein sequence ID" value="OKL38892.1"/>
    <property type="molecule type" value="Genomic_DNA"/>
</dbReference>
<proteinExistence type="predicted"/>
<feature type="signal peptide" evidence="1">
    <location>
        <begin position="1"/>
        <end position="20"/>
    </location>
</feature>
<reference evidence="2 3" key="1">
    <citation type="submission" date="2016-03" db="EMBL/GenBank/DDBJ databases">
        <title>Genome sequence of Pontibacter sp. nov., of the family cytophagaceae, isolated from marine sediment of the Yellow Sea, China.</title>
        <authorList>
            <person name="Zhang G."/>
            <person name="Zhang R."/>
        </authorList>
    </citation>
    <scope>NUCLEOTIDE SEQUENCE [LARGE SCALE GENOMIC DNA]</scope>
    <source>
        <strain evidence="2 3">S10-8</strain>
    </source>
</reference>
<feature type="chain" id="PRO_5010250371" description="Pentapeptide repeat-containing protein" evidence="1">
    <location>
        <begin position="21"/>
        <end position="263"/>
    </location>
</feature>
<dbReference type="RefSeq" id="WP_073853501.1">
    <property type="nucleotide sequence ID" value="NZ_LVWA01000010.1"/>
</dbReference>
<evidence type="ECO:0000256" key="1">
    <source>
        <dbReference type="SAM" id="SignalP"/>
    </source>
</evidence>
<protein>
    <recommendedName>
        <fullName evidence="4">Pentapeptide repeat-containing protein</fullName>
    </recommendedName>
</protein>
<name>A0A1Q5P9S6_9BACT</name>
<dbReference type="OrthoDB" id="1123130at2"/>
<accession>A0A1Q5P9S6</accession>
<dbReference type="Proteomes" id="UP000186551">
    <property type="component" value="Unassembled WGS sequence"/>
</dbReference>
<dbReference type="Pfam" id="PF13576">
    <property type="entry name" value="Pentapeptide_3"/>
    <property type="match status" value="2"/>
</dbReference>
<comment type="caution">
    <text evidence="2">The sequence shown here is derived from an EMBL/GenBank/DDBJ whole genome shotgun (WGS) entry which is preliminary data.</text>
</comment>
<evidence type="ECO:0000313" key="2">
    <source>
        <dbReference type="EMBL" id="OKL38892.1"/>
    </source>
</evidence>
<sequence length="263" mass="29638">MNKQVHLLLALLLLPLLSMAQTKVNASEILAKINRGEAVSYQNAEITGDLDMTKLQNMKLVKGGDNKYNTKEYVSTVTVPLSFVNCTFSGNVLGYFNPDNAVNLKNSKNEVYNTHFEKDVVFENCQFQQQAAFKYSEFEGDVSFMSSRFAEEANFKYAEFDRSVNFSNVRFGGEANFKYVEFPARTSFAGATYKGEANYKYAKFARSANFEKALFDGMANFKYTKVSGDFNIKGASFRGGNDFKYTELNNQKVTLASLQSMSR</sequence>
<dbReference type="InterPro" id="IPR001646">
    <property type="entry name" value="5peptide_repeat"/>
</dbReference>
<dbReference type="STRING" id="1797110.A3841_02770"/>
<evidence type="ECO:0000313" key="3">
    <source>
        <dbReference type="Proteomes" id="UP000186551"/>
    </source>
</evidence>
<organism evidence="2 3">
    <name type="scientific">Pontibacter flavimaris</name>
    <dbReference type="NCBI Taxonomy" id="1797110"/>
    <lineage>
        <taxon>Bacteria</taxon>
        <taxon>Pseudomonadati</taxon>
        <taxon>Bacteroidota</taxon>
        <taxon>Cytophagia</taxon>
        <taxon>Cytophagales</taxon>
        <taxon>Hymenobacteraceae</taxon>
        <taxon>Pontibacter</taxon>
    </lineage>
</organism>
<gene>
    <name evidence="2" type="ORF">A3841_02770</name>
</gene>
<evidence type="ECO:0008006" key="4">
    <source>
        <dbReference type="Google" id="ProtNLM"/>
    </source>
</evidence>
<keyword evidence="1" id="KW-0732">Signal</keyword>
<dbReference type="AlphaFoldDB" id="A0A1Q5P9S6"/>